<accession>A0ABW6UD06</accession>
<comment type="caution">
    <text evidence="10">The sequence shown here is derived from an EMBL/GenBank/DDBJ whole genome shotgun (WGS) entry which is preliminary data.</text>
</comment>
<gene>
    <name evidence="10" type="ORF">ACFY1D_07670</name>
</gene>
<dbReference type="Proteomes" id="UP001602058">
    <property type="component" value="Unassembled WGS sequence"/>
</dbReference>
<dbReference type="InterPro" id="IPR050250">
    <property type="entry name" value="Macrolide_Exporter_MacB"/>
</dbReference>
<evidence type="ECO:0000313" key="11">
    <source>
        <dbReference type="Proteomes" id="UP001602058"/>
    </source>
</evidence>
<dbReference type="RefSeq" id="WP_351085219.1">
    <property type="nucleotide sequence ID" value="NZ_JBEOZG010000030.1"/>
</dbReference>
<protein>
    <submittedName>
        <fullName evidence="10">FtsX-like permease family protein</fullName>
    </submittedName>
</protein>
<feature type="transmembrane region" description="Helical" evidence="8">
    <location>
        <begin position="919"/>
        <end position="940"/>
    </location>
</feature>
<evidence type="ECO:0000256" key="1">
    <source>
        <dbReference type="ARBA" id="ARBA00004651"/>
    </source>
</evidence>
<keyword evidence="5 8" id="KW-0472">Membrane</keyword>
<evidence type="ECO:0000256" key="2">
    <source>
        <dbReference type="ARBA" id="ARBA00022475"/>
    </source>
</evidence>
<feature type="region of interest" description="Disordered" evidence="7">
    <location>
        <begin position="494"/>
        <end position="517"/>
    </location>
</feature>
<feature type="transmembrane region" description="Helical" evidence="8">
    <location>
        <begin position="526"/>
        <end position="546"/>
    </location>
</feature>
<feature type="transmembrane region" description="Helical" evidence="8">
    <location>
        <begin position="861"/>
        <end position="885"/>
    </location>
</feature>
<evidence type="ECO:0000256" key="8">
    <source>
        <dbReference type="SAM" id="Phobius"/>
    </source>
</evidence>
<evidence type="ECO:0000256" key="5">
    <source>
        <dbReference type="ARBA" id="ARBA00023136"/>
    </source>
</evidence>
<sequence length="956" mass="99115">MGARSSTSSRTSRATRVLAPSSVAPWVRTRLRAAPGAACALALLVAFTACLAAAFPRAVDRYEDAGLRSAVTKAPAERTTVQFYAEQSTTELPPDEWESALRPDTLREQYARVLAAVDRPLVVDRAQSSYGVRTTKPAEALDRWLPRPSGLPANVSLVAQNGLADHARLRQGRLPRTTGSVTPRSQAVEAAVTTETAERLRIKVGSVIHVPRALREPLAVRVTGIVAPREPQGAYWSTQPLLRTPSLMRNPQALPPANTYWLGALLLPPDAAPVLLGTQGGPERYWQLAPATASLNARDLPGLSSSLASLLSGPGLLAVRQATDPAAEANTGLDTVLLSHQRLRDGITPLVSVAAFGTGTVAAVVLLMAGGLAAERRRTELALLRARGGSLRGVTGRLLAETAVVAVPAGTVGLAVALLAVPAPRHAHAVVAATVVTLLACAALPVRAAARHALIRVHGAREDLTSVRPSRRRTVAEVTLVVLALGAVVALRRRGTDGSGSSDPGFSRASGASGASGTSGSSADHLVSLAPVLVGIIAALVLVRLYPLPLRRLARRVGRLRGAVGYLSLARAGRTPVSAVLPLLALLTALTTAAFGGSVLAGVADVRERAALSATGADARVESLRALPAALPDQVRRSPGVREVSPVNIAYDVNPDDGAEPVTLAGVDPGSYASLARRTALGPFPAAALKPAGSPRSDVLPALASPSLADRFGTRPFSVRLDDGSLVSLRITLVRETTPAAPGADFLVVDRSRLPGLPEPTAGKTGPTTLLVTGSHLDGGALRMLAGGNADVRLRSEVLARYVDSPLQSGAERVYTAAVAAGAGFATLALLLALIRSAPERTALLARLRTMGLTRAQGRRLLILESLPQSLLAALGGTLAGWAAVRLLSPGIDLTTVALATATDSAPAGPHLRTDPWSLLVPALAVVILTTGIAAAQAWWTGRRSSVRELRVGDPR</sequence>
<organism evidence="10 11">
    <name type="scientific">Streptomyces bluensis</name>
    <dbReference type="NCBI Taxonomy" id="33897"/>
    <lineage>
        <taxon>Bacteria</taxon>
        <taxon>Bacillati</taxon>
        <taxon>Actinomycetota</taxon>
        <taxon>Actinomycetes</taxon>
        <taxon>Kitasatosporales</taxon>
        <taxon>Streptomycetaceae</taxon>
        <taxon>Streptomyces</taxon>
    </lineage>
</organism>
<keyword evidence="4 8" id="KW-1133">Transmembrane helix</keyword>
<dbReference type="PANTHER" id="PTHR30572:SF4">
    <property type="entry name" value="ABC TRANSPORTER PERMEASE YTRF"/>
    <property type="match status" value="1"/>
</dbReference>
<feature type="compositionally biased region" description="Low complexity" evidence="7">
    <location>
        <begin position="507"/>
        <end position="517"/>
    </location>
</feature>
<feature type="transmembrane region" description="Helical" evidence="8">
    <location>
        <begin position="814"/>
        <end position="835"/>
    </location>
</feature>
<evidence type="ECO:0000256" key="4">
    <source>
        <dbReference type="ARBA" id="ARBA00022989"/>
    </source>
</evidence>
<feature type="domain" description="ABC3 transporter permease C-terminal" evidence="9">
    <location>
        <begin position="823"/>
        <end position="939"/>
    </location>
</feature>
<reference evidence="10 11" key="1">
    <citation type="submission" date="2024-10" db="EMBL/GenBank/DDBJ databases">
        <title>The Natural Products Discovery Center: Release of the First 8490 Sequenced Strains for Exploring Actinobacteria Biosynthetic Diversity.</title>
        <authorList>
            <person name="Kalkreuter E."/>
            <person name="Kautsar S.A."/>
            <person name="Yang D."/>
            <person name="Bader C.D."/>
            <person name="Teijaro C.N."/>
            <person name="Fluegel L."/>
            <person name="Davis C.M."/>
            <person name="Simpson J.R."/>
            <person name="Lauterbach L."/>
            <person name="Steele A.D."/>
            <person name="Gui C."/>
            <person name="Meng S."/>
            <person name="Li G."/>
            <person name="Viehrig K."/>
            <person name="Ye F."/>
            <person name="Su P."/>
            <person name="Kiefer A.F."/>
            <person name="Nichols A."/>
            <person name="Cepeda A.J."/>
            <person name="Yan W."/>
            <person name="Fan B."/>
            <person name="Jiang Y."/>
            <person name="Adhikari A."/>
            <person name="Zheng C.-J."/>
            <person name="Schuster L."/>
            <person name="Cowan T.M."/>
            <person name="Smanski M.J."/>
            <person name="Chevrette M.G."/>
            <person name="De Carvalho L.P.S."/>
            <person name="Shen B."/>
        </authorList>
    </citation>
    <scope>NUCLEOTIDE SEQUENCE [LARGE SCALE GENOMIC DNA]</scope>
    <source>
        <strain evidence="10 11">NPDC001390</strain>
    </source>
</reference>
<evidence type="ECO:0000259" key="9">
    <source>
        <dbReference type="Pfam" id="PF02687"/>
    </source>
</evidence>
<feature type="transmembrane region" description="Helical" evidence="8">
    <location>
        <begin position="579"/>
        <end position="604"/>
    </location>
</feature>
<name>A0ABW6UD06_9ACTN</name>
<feature type="transmembrane region" description="Helical" evidence="8">
    <location>
        <begin position="350"/>
        <end position="373"/>
    </location>
</feature>
<evidence type="ECO:0000256" key="7">
    <source>
        <dbReference type="SAM" id="MobiDB-lite"/>
    </source>
</evidence>
<dbReference type="EMBL" id="JBIAWJ010000003">
    <property type="protein sequence ID" value="MFF4521318.1"/>
    <property type="molecule type" value="Genomic_DNA"/>
</dbReference>
<feature type="transmembrane region" description="Helical" evidence="8">
    <location>
        <begin position="394"/>
        <end position="421"/>
    </location>
</feature>
<evidence type="ECO:0000256" key="6">
    <source>
        <dbReference type="ARBA" id="ARBA00038076"/>
    </source>
</evidence>
<evidence type="ECO:0000313" key="10">
    <source>
        <dbReference type="EMBL" id="MFF4521318.1"/>
    </source>
</evidence>
<comment type="similarity">
    <text evidence="6">Belongs to the ABC-4 integral membrane protein family.</text>
</comment>
<keyword evidence="3 8" id="KW-0812">Transmembrane</keyword>
<dbReference type="PANTHER" id="PTHR30572">
    <property type="entry name" value="MEMBRANE COMPONENT OF TRANSPORTER-RELATED"/>
    <property type="match status" value="1"/>
</dbReference>
<keyword evidence="2" id="KW-1003">Cell membrane</keyword>
<feature type="transmembrane region" description="Helical" evidence="8">
    <location>
        <begin position="427"/>
        <end position="446"/>
    </location>
</feature>
<dbReference type="Pfam" id="PF02687">
    <property type="entry name" value="FtsX"/>
    <property type="match status" value="1"/>
</dbReference>
<evidence type="ECO:0000256" key="3">
    <source>
        <dbReference type="ARBA" id="ARBA00022692"/>
    </source>
</evidence>
<keyword evidence="11" id="KW-1185">Reference proteome</keyword>
<feature type="transmembrane region" description="Helical" evidence="8">
    <location>
        <begin position="474"/>
        <end position="491"/>
    </location>
</feature>
<dbReference type="InterPro" id="IPR003838">
    <property type="entry name" value="ABC3_permease_C"/>
</dbReference>
<comment type="subcellular location">
    <subcellularLocation>
        <location evidence="1">Cell membrane</location>
        <topology evidence="1">Multi-pass membrane protein</topology>
    </subcellularLocation>
</comment>
<proteinExistence type="inferred from homology"/>